<keyword evidence="9" id="KW-1185">Reference proteome</keyword>
<dbReference type="GO" id="GO:0004497">
    <property type="term" value="F:monooxygenase activity"/>
    <property type="evidence" value="ECO:0007669"/>
    <property type="project" value="UniProtKB-KW"/>
</dbReference>
<keyword evidence="5 6" id="KW-0349">Heme</keyword>
<dbReference type="GO" id="GO:0006629">
    <property type="term" value="P:lipid metabolic process"/>
    <property type="evidence" value="ECO:0007669"/>
    <property type="project" value="UniProtKB-ARBA"/>
</dbReference>
<dbReference type="InterPro" id="IPR002401">
    <property type="entry name" value="Cyt_P450_E_grp-I"/>
</dbReference>
<dbReference type="Gene3D" id="1.10.630.10">
    <property type="entry name" value="Cytochrome P450"/>
    <property type="match status" value="1"/>
</dbReference>
<dbReference type="SUPFAM" id="SSF48264">
    <property type="entry name" value="Cytochrome P450"/>
    <property type="match status" value="2"/>
</dbReference>
<keyword evidence="7" id="KW-1133">Transmembrane helix</keyword>
<proteinExistence type="inferred from homology"/>
<evidence type="ECO:0000313" key="8">
    <source>
        <dbReference type="EMBL" id="KAF6148306.1"/>
    </source>
</evidence>
<sequence>MEFSAQYTNIFSILALSVATLVTVHSLRQQKLHGLPVWPIIGMLPSLLLGLRSGLHEWFTMVLNRQNGTFIMKGPWFSSLNWVVTSCPTNLEYLLKTKFSNFPKGEHVKDIMRDVFGDGMFNIDDAGWFFQKKALSKVFNSKKFRDLTAESVLHLIHEGLLPILEDQIEKYANPIIDLQDVLLRFTFDNVCMIGLGIDPGSLKLGMPEIPFVKAFEDATELTFYRFFLPTFIWKSMRYLNLGFERELKQSTREVFEWMEHGLCKHNIDVSSESNEKRFMSDIISTFSAFNDDKGTPFPEISLRDNGVGLILAGRDTSSVALTWFFWLLDQNPEAEEKVLEEIRGIVGERENCSIVEFKPHELKRMEYLHAALSETLRLYPSVPVDIRKVFTYFRKLHLFALNFEREIFRNENFQIKESTSQIKSLYDIVLVKAREEDMFPDGTIIRKGARIFYSIYAMGRMESVWGEDCREFKPERWLKDGRFVSEPAFKFAAFNAGPRACIGKDFAYYQMKSVAASIVYRYHIKVVKDHPVVPKPAFALYLKYGLKVTISRRKHM</sequence>
<dbReference type="PRINTS" id="PR00463">
    <property type="entry name" value="EP450I"/>
</dbReference>
<dbReference type="AlphaFoldDB" id="A0A7J7M087"/>
<dbReference type="Pfam" id="PF00067">
    <property type="entry name" value="p450"/>
    <property type="match status" value="2"/>
</dbReference>
<dbReference type="CDD" id="cd11064">
    <property type="entry name" value="CYP86A"/>
    <property type="match status" value="1"/>
</dbReference>
<evidence type="ECO:0000256" key="6">
    <source>
        <dbReference type="RuleBase" id="RU000461"/>
    </source>
</evidence>
<comment type="caution">
    <text evidence="8">The sequence shown here is derived from an EMBL/GenBank/DDBJ whole genome shotgun (WGS) entry which is preliminary data.</text>
</comment>
<dbReference type="PRINTS" id="PR00385">
    <property type="entry name" value="P450"/>
</dbReference>
<evidence type="ECO:0000256" key="1">
    <source>
        <dbReference type="ARBA" id="ARBA00010617"/>
    </source>
</evidence>
<dbReference type="PROSITE" id="PS00086">
    <property type="entry name" value="CYTOCHROME_P450"/>
    <property type="match status" value="1"/>
</dbReference>
<comment type="similarity">
    <text evidence="1 6">Belongs to the cytochrome P450 family.</text>
</comment>
<evidence type="ECO:0008006" key="10">
    <source>
        <dbReference type="Google" id="ProtNLM"/>
    </source>
</evidence>
<organism evidence="8 9">
    <name type="scientific">Kingdonia uniflora</name>
    <dbReference type="NCBI Taxonomy" id="39325"/>
    <lineage>
        <taxon>Eukaryota</taxon>
        <taxon>Viridiplantae</taxon>
        <taxon>Streptophyta</taxon>
        <taxon>Embryophyta</taxon>
        <taxon>Tracheophyta</taxon>
        <taxon>Spermatophyta</taxon>
        <taxon>Magnoliopsida</taxon>
        <taxon>Ranunculales</taxon>
        <taxon>Circaeasteraceae</taxon>
        <taxon>Kingdonia</taxon>
    </lineage>
</organism>
<gene>
    <name evidence="8" type="ORF">GIB67_025525</name>
</gene>
<dbReference type="GO" id="GO:0005506">
    <property type="term" value="F:iron ion binding"/>
    <property type="evidence" value="ECO:0007669"/>
    <property type="project" value="InterPro"/>
</dbReference>
<dbReference type="InterPro" id="IPR001128">
    <property type="entry name" value="Cyt_P450"/>
</dbReference>
<keyword evidence="2 5" id="KW-0479">Metal-binding</keyword>
<keyword evidence="7" id="KW-0472">Membrane</keyword>
<dbReference type="OrthoDB" id="1470350at2759"/>
<dbReference type="GO" id="GO:0020037">
    <property type="term" value="F:heme binding"/>
    <property type="evidence" value="ECO:0007669"/>
    <property type="project" value="InterPro"/>
</dbReference>
<name>A0A7J7M087_9MAGN</name>
<evidence type="ECO:0000313" key="9">
    <source>
        <dbReference type="Proteomes" id="UP000541444"/>
    </source>
</evidence>
<dbReference type="PANTHER" id="PTHR24296">
    <property type="entry name" value="CYTOCHROME P450"/>
    <property type="match status" value="1"/>
</dbReference>
<dbReference type="InterPro" id="IPR017972">
    <property type="entry name" value="Cyt_P450_CS"/>
</dbReference>
<protein>
    <recommendedName>
        <fullName evidence="10">Cytochrome P450</fullName>
    </recommendedName>
</protein>
<dbReference type="InterPro" id="IPR036396">
    <property type="entry name" value="Cyt_P450_sf"/>
</dbReference>
<dbReference type="EMBL" id="JACGCM010001848">
    <property type="protein sequence ID" value="KAF6148306.1"/>
    <property type="molecule type" value="Genomic_DNA"/>
</dbReference>
<evidence type="ECO:0000256" key="3">
    <source>
        <dbReference type="ARBA" id="ARBA00023002"/>
    </source>
</evidence>
<keyword evidence="6" id="KW-0503">Monooxygenase</keyword>
<keyword evidence="3 6" id="KW-0560">Oxidoreductase</keyword>
<accession>A0A7J7M087</accession>
<reference evidence="8 9" key="1">
    <citation type="journal article" date="2020" name="IScience">
        <title>Genome Sequencing of the Endangered Kingdonia uniflora (Circaeasteraceae, Ranunculales) Reveals Potential Mechanisms of Evolutionary Specialization.</title>
        <authorList>
            <person name="Sun Y."/>
            <person name="Deng T."/>
            <person name="Zhang A."/>
            <person name="Moore M.J."/>
            <person name="Landis J.B."/>
            <person name="Lin N."/>
            <person name="Zhang H."/>
            <person name="Zhang X."/>
            <person name="Huang J."/>
            <person name="Zhang X."/>
            <person name="Sun H."/>
            <person name="Wang H."/>
        </authorList>
    </citation>
    <scope>NUCLEOTIDE SEQUENCE [LARGE SCALE GENOMIC DNA]</scope>
    <source>
        <strain evidence="8">TB1705</strain>
        <tissue evidence="8">Leaf</tissue>
    </source>
</reference>
<feature type="binding site" description="axial binding residue" evidence="5">
    <location>
        <position position="501"/>
    </location>
    <ligand>
        <name>heme</name>
        <dbReference type="ChEBI" id="CHEBI:30413"/>
    </ligand>
    <ligandPart>
        <name>Fe</name>
        <dbReference type="ChEBI" id="CHEBI:18248"/>
    </ligandPart>
</feature>
<evidence type="ECO:0000256" key="5">
    <source>
        <dbReference type="PIRSR" id="PIRSR602401-1"/>
    </source>
</evidence>
<feature type="transmembrane region" description="Helical" evidence="7">
    <location>
        <begin position="36"/>
        <end position="55"/>
    </location>
</feature>
<dbReference type="GO" id="GO:0016705">
    <property type="term" value="F:oxidoreductase activity, acting on paired donors, with incorporation or reduction of molecular oxygen"/>
    <property type="evidence" value="ECO:0007669"/>
    <property type="project" value="InterPro"/>
</dbReference>
<evidence type="ECO:0000256" key="7">
    <source>
        <dbReference type="SAM" id="Phobius"/>
    </source>
</evidence>
<dbReference type="GO" id="GO:0044550">
    <property type="term" value="P:secondary metabolite biosynthetic process"/>
    <property type="evidence" value="ECO:0007669"/>
    <property type="project" value="UniProtKB-ARBA"/>
</dbReference>
<evidence type="ECO:0000256" key="4">
    <source>
        <dbReference type="ARBA" id="ARBA00023004"/>
    </source>
</evidence>
<comment type="cofactor">
    <cofactor evidence="5">
        <name>heme</name>
        <dbReference type="ChEBI" id="CHEBI:30413"/>
    </cofactor>
</comment>
<keyword evidence="7" id="KW-0812">Transmembrane</keyword>
<dbReference type="Proteomes" id="UP000541444">
    <property type="component" value="Unassembled WGS sequence"/>
</dbReference>
<keyword evidence="4 5" id="KW-0408">Iron</keyword>
<evidence type="ECO:0000256" key="2">
    <source>
        <dbReference type="ARBA" id="ARBA00022723"/>
    </source>
</evidence>